<accession>A0A9W2Z9T6</accession>
<dbReference type="PANTHER" id="PTHR21284">
    <property type="entry name" value="EG:80H7.2 PROTEIN"/>
    <property type="match status" value="1"/>
</dbReference>
<dbReference type="Proteomes" id="UP001165740">
    <property type="component" value="Chromosome 17"/>
</dbReference>
<keyword evidence="2" id="KW-1185">Reference proteome</keyword>
<dbReference type="RefSeq" id="XP_055871737.1">
    <property type="nucleotide sequence ID" value="XM_056015762.1"/>
</dbReference>
<evidence type="ECO:0000313" key="3">
    <source>
        <dbReference type="RefSeq" id="XP_055871736.1"/>
    </source>
</evidence>
<proteinExistence type="predicted"/>
<dbReference type="OMA" id="PYWSAGW"/>
<dbReference type="PANTHER" id="PTHR21284:SF12">
    <property type="entry name" value="EG:80H7.2 PROTEIN"/>
    <property type="match status" value="1"/>
</dbReference>
<keyword evidence="1" id="KW-0812">Transmembrane</keyword>
<gene>
    <name evidence="3 4" type="primary">LOC106073161</name>
</gene>
<dbReference type="GeneID" id="106073161"/>
<feature type="transmembrane region" description="Helical" evidence="1">
    <location>
        <begin position="113"/>
        <end position="135"/>
    </location>
</feature>
<protein>
    <submittedName>
        <fullName evidence="3 4">Uncharacterized protein LOC106073161</fullName>
    </submittedName>
</protein>
<dbReference type="OrthoDB" id="6101836at2759"/>
<feature type="transmembrane region" description="Helical" evidence="1">
    <location>
        <begin position="147"/>
        <end position="173"/>
    </location>
</feature>
<evidence type="ECO:0000313" key="2">
    <source>
        <dbReference type="Proteomes" id="UP001165740"/>
    </source>
</evidence>
<keyword evidence="1" id="KW-0472">Membrane</keyword>
<dbReference type="Gene3D" id="1.20.140.150">
    <property type="match status" value="1"/>
</dbReference>
<evidence type="ECO:0000256" key="1">
    <source>
        <dbReference type="SAM" id="Phobius"/>
    </source>
</evidence>
<dbReference type="AlphaFoldDB" id="A0A9W2Z9T6"/>
<reference evidence="3 4" key="1">
    <citation type="submission" date="2025-04" db="UniProtKB">
        <authorList>
            <consortium name="RefSeq"/>
        </authorList>
    </citation>
    <scope>IDENTIFICATION</scope>
</reference>
<evidence type="ECO:0000313" key="4">
    <source>
        <dbReference type="RefSeq" id="XP_055871737.1"/>
    </source>
</evidence>
<sequence>MASSNPRGYAVDPKLPKAQRSYAFNDEETKLSFSCGNGSLFLKLSSFLLFFSGLLQLIAIAAPYWAAGWRRSKMSWHEGVWMTCQREEMENKWICGAYDYFSSRPGVPVWYDAVQAMGLMSIVIFLPAVLLNVFYTMHPKGTMYKGLLWFNFALTLATALLPLTMVIVFAAGHPGRYRFPIPYLDEDHDDDPFEFHFSFAFEIIASFVSLCAFILEIMDFTKNK</sequence>
<dbReference type="RefSeq" id="XP_055871736.1">
    <property type="nucleotide sequence ID" value="XM_056015761.1"/>
</dbReference>
<organism evidence="2 4">
    <name type="scientific">Biomphalaria glabrata</name>
    <name type="common">Bloodfluke planorb</name>
    <name type="synonym">Freshwater snail</name>
    <dbReference type="NCBI Taxonomy" id="6526"/>
    <lineage>
        <taxon>Eukaryota</taxon>
        <taxon>Metazoa</taxon>
        <taxon>Spiralia</taxon>
        <taxon>Lophotrochozoa</taxon>
        <taxon>Mollusca</taxon>
        <taxon>Gastropoda</taxon>
        <taxon>Heterobranchia</taxon>
        <taxon>Euthyneura</taxon>
        <taxon>Panpulmonata</taxon>
        <taxon>Hygrophila</taxon>
        <taxon>Lymnaeoidea</taxon>
        <taxon>Planorbidae</taxon>
        <taxon>Biomphalaria</taxon>
    </lineage>
</organism>
<feature type="transmembrane region" description="Helical" evidence="1">
    <location>
        <begin position="193"/>
        <end position="215"/>
    </location>
</feature>
<name>A0A9W2Z9T6_BIOGL</name>
<keyword evidence="1" id="KW-1133">Transmembrane helix</keyword>
<feature type="transmembrane region" description="Helical" evidence="1">
    <location>
        <begin position="47"/>
        <end position="66"/>
    </location>
</feature>